<dbReference type="CDD" id="cd06529">
    <property type="entry name" value="S24_LexA-like"/>
    <property type="match status" value="1"/>
</dbReference>
<dbReference type="GO" id="GO:0003677">
    <property type="term" value="F:DNA binding"/>
    <property type="evidence" value="ECO:0007669"/>
    <property type="project" value="InterPro"/>
</dbReference>
<dbReference type="CDD" id="cd00093">
    <property type="entry name" value="HTH_XRE"/>
    <property type="match status" value="1"/>
</dbReference>
<dbReference type="InterPro" id="IPR036286">
    <property type="entry name" value="LexA/Signal_pep-like_sf"/>
</dbReference>
<dbReference type="Gene3D" id="1.10.260.40">
    <property type="entry name" value="lambda repressor-like DNA-binding domains"/>
    <property type="match status" value="1"/>
</dbReference>
<dbReference type="InterPro" id="IPR015927">
    <property type="entry name" value="Peptidase_S24_S26A/B/C"/>
</dbReference>
<evidence type="ECO:0000259" key="1">
    <source>
        <dbReference type="PROSITE" id="PS50943"/>
    </source>
</evidence>
<dbReference type="Pfam" id="PF01381">
    <property type="entry name" value="HTH_3"/>
    <property type="match status" value="1"/>
</dbReference>
<dbReference type="PANTHER" id="PTHR33516">
    <property type="entry name" value="LEXA REPRESSOR"/>
    <property type="match status" value="1"/>
</dbReference>
<dbReference type="InterPro" id="IPR010982">
    <property type="entry name" value="Lambda_DNA-bd_dom_sf"/>
</dbReference>
<dbReference type="AlphaFoldDB" id="A0A2X4REU8"/>
<dbReference type="GeneID" id="56958038"/>
<feature type="domain" description="HTH cro/C1-type" evidence="1">
    <location>
        <begin position="34"/>
        <end position="73"/>
    </location>
</feature>
<evidence type="ECO:0000313" key="3">
    <source>
        <dbReference type="Proteomes" id="UP000248808"/>
    </source>
</evidence>
<dbReference type="InterPro" id="IPR050077">
    <property type="entry name" value="LexA_repressor"/>
</dbReference>
<organism evidence="2 3">
    <name type="scientific">Haemophilus haemolyticus</name>
    <dbReference type="NCBI Taxonomy" id="726"/>
    <lineage>
        <taxon>Bacteria</taxon>
        <taxon>Pseudomonadati</taxon>
        <taxon>Pseudomonadota</taxon>
        <taxon>Gammaproteobacteria</taxon>
        <taxon>Pasteurellales</taxon>
        <taxon>Pasteurellaceae</taxon>
        <taxon>Haemophilus</taxon>
    </lineage>
</organism>
<gene>
    <name evidence="2" type="ORF">NCTC10839_01456</name>
</gene>
<reference evidence="2 3" key="1">
    <citation type="submission" date="2018-06" db="EMBL/GenBank/DDBJ databases">
        <authorList>
            <consortium name="Pathogen Informatics"/>
            <person name="Doyle S."/>
        </authorList>
    </citation>
    <scope>NUCLEOTIDE SEQUENCE [LARGE SCALE GENOMIC DNA]</scope>
    <source>
        <strain evidence="2 3">NCTC10839</strain>
    </source>
</reference>
<dbReference type="PROSITE" id="PS50943">
    <property type="entry name" value="HTH_CROC1"/>
    <property type="match status" value="1"/>
</dbReference>
<accession>A0A2X4REU8</accession>
<proteinExistence type="predicted"/>
<dbReference type="KEGG" id="hhz:NCTC10839_01456"/>
<name>A0A2X4REU8_HAEHA</name>
<dbReference type="SUPFAM" id="SSF51306">
    <property type="entry name" value="LexA/Signal peptidase"/>
    <property type="match status" value="1"/>
</dbReference>
<dbReference type="InterPro" id="IPR039418">
    <property type="entry name" value="LexA-like"/>
</dbReference>
<dbReference type="PANTHER" id="PTHR33516:SF2">
    <property type="entry name" value="LEXA REPRESSOR-RELATED"/>
    <property type="match status" value="1"/>
</dbReference>
<dbReference type="Pfam" id="PF00717">
    <property type="entry name" value="Peptidase_S24"/>
    <property type="match status" value="1"/>
</dbReference>
<evidence type="ECO:0000313" key="2">
    <source>
        <dbReference type="EMBL" id="SQH97538.1"/>
    </source>
</evidence>
<dbReference type="Proteomes" id="UP000248808">
    <property type="component" value="Chromosome 1"/>
</dbReference>
<dbReference type="SUPFAM" id="SSF47413">
    <property type="entry name" value="lambda repressor-like DNA-binding domains"/>
    <property type="match status" value="1"/>
</dbReference>
<protein>
    <submittedName>
        <fullName evidence="2">LexA repressor</fullName>
    </submittedName>
</protein>
<sequence>MITEEKIKQDFAARLDIACKRKNLPEKGRGKVISDILKITPKAVSKWFNAETLPTQANIYVLADFLGVTKEWLTYGDKNASIEKIEKQISYPLLSPIQAGLWTDIRSLEGFDGYEMIPSTVIASENSFYLRIEGKSMLPRFNEGDLVLIDPDIVPTPGKFVAAINGNNEATFKQYKELGTRNEYGIAHFELVPLNPMFPTLSSLNQEIRIIGVAVEKREIL</sequence>
<dbReference type="Gene3D" id="2.10.109.10">
    <property type="entry name" value="Umud Fragment, subunit A"/>
    <property type="match status" value="1"/>
</dbReference>
<dbReference type="RefSeq" id="WP_111696818.1">
    <property type="nucleotide sequence ID" value="NZ_LS483458.1"/>
</dbReference>
<dbReference type="InterPro" id="IPR001387">
    <property type="entry name" value="Cro/C1-type_HTH"/>
</dbReference>
<dbReference type="EMBL" id="LS483458">
    <property type="protein sequence ID" value="SQH97538.1"/>
    <property type="molecule type" value="Genomic_DNA"/>
</dbReference>
<dbReference type="SMART" id="SM00530">
    <property type="entry name" value="HTH_XRE"/>
    <property type="match status" value="1"/>
</dbReference>